<dbReference type="InterPro" id="IPR054292">
    <property type="entry name" value="DUF7028"/>
</dbReference>
<dbReference type="Gene3D" id="3.30.40.10">
    <property type="entry name" value="Zinc/RING finger domain, C3HC4 (zinc finger)"/>
    <property type="match status" value="1"/>
</dbReference>
<dbReference type="PROSITE" id="PS50016">
    <property type="entry name" value="ZF_PHD_2"/>
    <property type="match status" value="1"/>
</dbReference>
<feature type="region of interest" description="Disordered" evidence="7">
    <location>
        <begin position="19"/>
        <end position="217"/>
    </location>
</feature>
<dbReference type="Pfam" id="PF23209">
    <property type="entry name" value="IDM1_C"/>
    <property type="match status" value="1"/>
</dbReference>
<evidence type="ECO:0000256" key="3">
    <source>
        <dbReference type="ARBA" id="ARBA00022771"/>
    </source>
</evidence>
<dbReference type="Pfam" id="PF22970">
    <property type="entry name" value="DUF7028"/>
    <property type="match status" value="1"/>
</dbReference>
<evidence type="ECO:0000256" key="5">
    <source>
        <dbReference type="ARBA" id="ARBA00023242"/>
    </source>
</evidence>
<evidence type="ECO:0000313" key="9">
    <source>
        <dbReference type="EMBL" id="KAJ6392001.1"/>
    </source>
</evidence>
<reference evidence="9" key="2">
    <citation type="journal article" date="2023" name="Int. J. Mol. Sci.">
        <title>De Novo Assembly and Annotation of 11 Diverse Shrub Willow (Salix) Genomes Reveals Novel Gene Organization in Sex-Linked Regions.</title>
        <authorList>
            <person name="Hyden B."/>
            <person name="Feng K."/>
            <person name="Yates T.B."/>
            <person name="Jawdy S."/>
            <person name="Cereghino C."/>
            <person name="Smart L.B."/>
            <person name="Muchero W."/>
        </authorList>
    </citation>
    <scope>NUCLEOTIDE SEQUENCE</scope>
    <source>
        <tissue evidence="9">Shoot tip</tissue>
    </source>
</reference>
<dbReference type="InterPro" id="IPR056511">
    <property type="entry name" value="IDM1_C"/>
</dbReference>
<dbReference type="SUPFAM" id="SSF55729">
    <property type="entry name" value="Acyl-CoA N-acyltransferases (Nat)"/>
    <property type="match status" value="1"/>
</dbReference>
<feature type="region of interest" description="Disordered" evidence="7">
    <location>
        <begin position="1052"/>
        <end position="1084"/>
    </location>
</feature>
<keyword evidence="5" id="KW-0539">Nucleus</keyword>
<feature type="compositionally biased region" description="Low complexity" evidence="7">
    <location>
        <begin position="1061"/>
        <end position="1084"/>
    </location>
</feature>
<reference evidence="9" key="1">
    <citation type="submission" date="2022-10" db="EMBL/GenBank/DDBJ databases">
        <authorList>
            <person name="Hyden B.L."/>
            <person name="Feng K."/>
            <person name="Yates T."/>
            <person name="Jawdy S."/>
            <person name="Smart L.B."/>
            <person name="Muchero W."/>
        </authorList>
    </citation>
    <scope>NUCLEOTIDE SEQUENCE</scope>
    <source>
        <tissue evidence="9">Shoot tip</tissue>
    </source>
</reference>
<evidence type="ECO:0000256" key="6">
    <source>
        <dbReference type="PROSITE-ProRule" id="PRU00146"/>
    </source>
</evidence>
<feature type="compositionally biased region" description="Basic and acidic residues" evidence="7">
    <location>
        <begin position="158"/>
        <end position="169"/>
    </location>
</feature>
<keyword evidence="4" id="KW-0862">Zinc</keyword>
<dbReference type="InterPro" id="IPR042163">
    <property type="entry name" value="PHF12"/>
</dbReference>
<organism evidence="9 10">
    <name type="scientific">Salix suchowensis</name>
    <dbReference type="NCBI Taxonomy" id="1278906"/>
    <lineage>
        <taxon>Eukaryota</taxon>
        <taxon>Viridiplantae</taxon>
        <taxon>Streptophyta</taxon>
        <taxon>Embryophyta</taxon>
        <taxon>Tracheophyta</taxon>
        <taxon>Spermatophyta</taxon>
        <taxon>Magnoliopsida</taxon>
        <taxon>eudicotyledons</taxon>
        <taxon>Gunneridae</taxon>
        <taxon>Pentapetalae</taxon>
        <taxon>rosids</taxon>
        <taxon>fabids</taxon>
        <taxon>Malpighiales</taxon>
        <taxon>Salicaceae</taxon>
        <taxon>Saliceae</taxon>
        <taxon>Salix</taxon>
    </lineage>
</organism>
<proteinExistence type="predicted"/>
<comment type="subcellular location">
    <subcellularLocation>
        <location evidence="1">Nucleus</location>
    </subcellularLocation>
</comment>
<evidence type="ECO:0000256" key="2">
    <source>
        <dbReference type="ARBA" id="ARBA00022723"/>
    </source>
</evidence>
<dbReference type="InterPro" id="IPR011011">
    <property type="entry name" value="Znf_FYVE_PHD"/>
</dbReference>
<evidence type="ECO:0000256" key="1">
    <source>
        <dbReference type="ARBA" id="ARBA00004123"/>
    </source>
</evidence>
<dbReference type="InterPro" id="IPR019787">
    <property type="entry name" value="Znf_PHD-finger"/>
</dbReference>
<keyword evidence="3 6" id="KW-0863">Zinc-finger</keyword>
<feature type="compositionally biased region" description="Basic and acidic residues" evidence="7">
    <location>
        <begin position="95"/>
        <end position="148"/>
    </location>
</feature>
<dbReference type="SMART" id="SM00249">
    <property type="entry name" value="PHD"/>
    <property type="match status" value="2"/>
</dbReference>
<dbReference type="EMBL" id="JAPFFI010000006">
    <property type="protein sequence ID" value="KAJ6392001.1"/>
    <property type="molecule type" value="Genomic_DNA"/>
</dbReference>
<comment type="caution">
    <text evidence="9">The sequence shown here is derived from an EMBL/GenBank/DDBJ whole genome shotgun (WGS) entry which is preliminary data.</text>
</comment>
<name>A0ABQ9BZW3_9ROSI</name>
<feature type="compositionally biased region" description="Acidic residues" evidence="7">
    <location>
        <begin position="170"/>
        <end position="185"/>
    </location>
</feature>
<dbReference type="InterPro" id="IPR016181">
    <property type="entry name" value="Acyl_CoA_acyltransferase"/>
</dbReference>
<evidence type="ECO:0000313" key="10">
    <source>
        <dbReference type="Proteomes" id="UP001141253"/>
    </source>
</evidence>
<dbReference type="InterPro" id="IPR013083">
    <property type="entry name" value="Znf_RING/FYVE/PHD"/>
</dbReference>
<protein>
    <recommendedName>
        <fullName evidence="8">PHD-type domain-containing protein</fullName>
    </recommendedName>
</protein>
<sequence>MREGLRSSVNLLAKTVKDDVSPSKLNKKDCELTGEEKPKLNQEEALREEMEVDQRDGFKIEECDGGSDMGEGNAVENCKSRRKRSRVASEDGSLPEDKNSDGSEKRLAEAQKSDGSEKTRIKEVKEESNPYVGRESEQPDNEVRENLKPKRGRPPKAKKSDESEKKSIEAVEDDTAGSSGEESDESYGKVGKRLKPKPRSALSGGKRSNAAELATARKIKFSNDGKEEGRNKQKAAVRDKIIELLLGAGWTIEHRARNGREYCDAVYVNPEGRTHWSVTLAYRVLKQHYEGAGGDSNTCKTGFKFTPLPDDELSILTKDGCSGTSDDGTAVEDRKQLKTHNRKRCALMIRNSKEGADSNGDGYVLYNGKRTVLAWMIDLGSLPLDGKVQYLKRRKTRMVLKGKITTDGIRCDCCSETFAILDFESHAGSKSCQPLKNICLDNGHSLLQCQLESWNKQDESDRKGFHFVDTDGQDPNDDTCGICGDGGDLICCDSCPSTFHQSCLDIKKFPSGVWNCTYCSCKFCGMAGGDTCQMDENDAASQHALLACCSCEEKYHHSCIPAENTVNDDYSRVAFCGKKCQELYDKLQALLGVKHEMEDGFAWTLVRRFDVGPDISLSGMHWKVECNSKVAVALHIMDECFLPMPDHRSGVNLIRNIVYNFGSNFNRLNYSGFLTAILERGDEMISVASIRMHGNHLAEMPFIGTRHMYRRQGMCRRLLSAIETALCSLNVEKLVIPAISELRETWTSVFGFKPLEGSSKQKMRNMKMVAFPGVDMLQKPLLRHHQFAEAKMAPTEGSMELKEHHTMDETSSNSDEKCSPVRFDLKVSFDSKREVEGNAHMNQSGVSEVESQLSGISFLGSEVADSQGQCQFASKEDTETVPCEVKVEDSSGRQNHDPVHTTSEIVTSQLRHLVSDLKFEVSCTNAAHRESTTCNISCDVVQSKTTPPLQKVQDDGNGHWGMLPVNQNISFCQGKEPISKEMAVLATIDPNPDVTAKPDLQSCRSNGFYFATELRVSSCGVDVDRIHDIKEVLDTVQSDAISPYGGSIFDGPQMNIKSSEHASSVSEVEPASLTESISEPSCNSSSAPPVGLHCASDSGNSCSAPEVIILSNQAT</sequence>
<feature type="domain" description="PHD-type" evidence="8">
    <location>
        <begin position="477"/>
        <end position="522"/>
    </location>
</feature>
<evidence type="ECO:0000256" key="4">
    <source>
        <dbReference type="ARBA" id="ARBA00022833"/>
    </source>
</evidence>
<dbReference type="InterPro" id="IPR032308">
    <property type="entry name" value="TDBD"/>
</dbReference>
<dbReference type="Pfam" id="PF00628">
    <property type="entry name" value="PHD"/>
    <property type="match status" value="1"/>
</dbReference>
<keyword evidence="2" id="KW-0479">Metal-binding</keyword>
<accession>A0ABQ9BZW3</accession>
<dbReference type="Pfam" id="PF16135">
    <property type="entry name" value="TDBD"/>
    <property type="match status" value="1"/>
</dbReference>
<keyword evidence="10" id="KW-1185">Reference proteome</keyword>
<dbReference type="PANTHER" id="PTHR46309">
    <property type="entry name" value="PHD FINGER PROTEIN 12"/>
    <property type="match status" value="1"/>
</dbReference>
<evidence type="ECO:0000259" key="8">
    <source>
        <dbReference type="PROSITE" id="PS50016"/>
    </source>
</evidence>
<gene>
    <name evidence="9" type="ORF">OIU77_025879</name>
</gene>
<feature type="compositionally biased region" description="Basic and acidic residues" evidence="7">
    <location>
        <begin position="19"/>
        <end position="62"/>
    </location>
</feature>
<dbReference type="PANTHER" id="PTHR46309:SF1">
    <property type="entry name" value="PHD FINGER PROTEIN 12"/>
    <property type="match status" value="1"/>
</dbReference>
<evidence type="ECO:0000256" key="7">
    <source>
        <dbReference type="SAM" id="MobiDB-lite"/>
    </source>
</evidence>
<dbReference type="Proteomes" id="UP001141253">
    <property type="component" value="Chromosome 2"/>
</dbReference>
<dbReference type="InterPro" id="IPR001965">
    <property type="entry name" value="Znf_PHD"/>
</dbReference>
<dbReference type="SUPFAM" id="SSF57903">
    <property type="entry name" value="FYVE/PHD zinc finger"/>
    <property type="match status" value="1"/>
</dbReference>